<dbReference type="SUPFAM" id="SSF55785">
    <property type="entry name" value="PYP-like sensor domain (PAS domain)"/>
    <property type="match status" value="1"/>
</dbReference>
<dbReference type="CDD" id="cd01949">
    <property type="entry name" value="GGDEF"/>
    <property type="match status" value="1"/>
</dbReference>
<keyword evidence="4" id="KW-1185">Reference proteome</keyword>
<dbReference type="InterPro" id="IPR029787">
    <property type="entry name" value="Nucleotide_cyclase"/>
</dbReference>
<dbReference type="AlphaFoldDB" id="A0A0S4QVQ9"/>
<name>A0A0S4QVQ9_9ACTN</name>
<evidence type="ECO:0000313" key="4">
    <source>
        <dbReference type="Proteomes" id="UP000198802"/>
    </source>
</evidence>
<dbReference type="SUPFAM" id="SSF55073">
    <property type="entry name" value="Nucleotide cyclase"/>
    <property type="match status" value="1"/>
</dbReference>
<dbReference type="InterPro" id="IPR013656">
    <property type="entry name" value="PAS_4"/>
</dbReference>
<dbReference type="NCBIfam" id="TIGR00229">
    <property type="entry name" value="sensory_box"/>
    <property type="match status" value="1"/>
</dbReference>
<dbReference type="SMART" id="SM00091">
    <property type="entry name" value="PAS"/>
    <property type="match status" value="2"/>
</dbReference>
<dbReference type="SMART" id="SM00267">
    <property type="entry name" value="GGDEF"/>
    <property type="match status" value="1"/>
</dbReference>
<evidence type="ECO:0000259" key="1">
    <source>
        <dbReference type="PROSITE" id="PS50112"/>
    </source>
</evidence>
<dbReference type="InterPro" id="IPR052155">
    <property type="entry name" value="Biofilm_reg_signaling"/>
</dbReference>
<dbReference type="InterPro" id="IPR043128">
    <property type="entry name" value="Rev_trsase/Diguanyl_cyclase"/>
</dbReference>
<evidence type="ECO:0000259" key="2">
    <source>
        <dbReference type="PROSITE" id="PS50887"/>
    </source>
</evidence>
<dbReference type="Pfam" id="PF00990">
    <property type="entry name" value="GGDEF"/>
    <property type="match status" value="1"/>
</dbReference>
<evidence type="ECO:0000313" key="3">
    <source>
        <dbReference type="EMBL" id="CUU59712.1"/>
    </source>
</evidence>
<protein>
    <submittedName>
        <fullName evidence="3">PAS domain S-box-containing protein/diguanylate cyclase (GGDEF) domain-containing protein</fullName>
    </submittedName>
</protein>
<dbReference type="EMBL" id="FAOZ01000031">
    <property type="protein sequence ID" value="CUU59712.1"/>
    <property type="molecule type" value="Genomic_DNA"/>
</dbReference>
<gene>
    <name evidence="3" type="ORF">Ga0074812_13110</name>
</gene>
<dbReference type="PANTHER" id="PTHR44757">
    <property type="entry name" value="DIGUANYLATE CYCLASE DGCP"/>
    <property type="match status" value="1"/>
</dbReference>
<feature type="domain" description="GGDEF" evidence="2">
    <location>
        <begin position="421"/>
        <end position="554"/>
    </location>
</feature>
<reference evidence="4" key="1">
    <citation type="submission" date="2015-11" db="EMBL/GenBank/DDBJ databases">
        <authorList>
            <person name="Varghese N."/>
        </authorList>
    </citation>
    <scope>NUCLEOTIDE SEQUENCE [LARGE SCALE GENOMIC DNA]</scope>
    <source>
        <strain evidence="4">DSM 45899</strain>
    </source>
</reference>
<dbReference type="RefSeq" id="WP_091283993.1">
    <property type="nucleotide sequence ID" value="NZ_FAOZ01000031.1"/>
</dbReference>
<dbReference type="PROSITE" id="PS50887">
    <property type="entry name" value="GGDEF"/>
    <property type="match status" value="1"/>
</dbReference>
<dbReference type="InterPro" id="IPR035965">
    <property type="entry name" value="PAS-like_dom_sf"/>
</dbReference>
<dbReference type="PANTHER" id="PTHR44757:SF2">
    <property type="entry name" value="BIOFILM ARCHITECTURE MAINTENANCE PROTEIN MBAA"/>
    <property type="match status" value="1"/>
</dbReference>
<dbReference type="NCBIfam" id="TIGR00254">
    <property type="entry name" value="GGDEF"/>
    <property type="match status" value="1"/>
</dbReference>
<feature type="domain" description="PAS" evidence="1">
    <location>
        <begin position="22"/>
        <end position="71"/>
    </location>
</feature>
<dbReference type="InterPro" id="IPR000014">
    <property type="entry name" value="PAS"/>
</dbReference>
<proteinExistence type="predicted"/>
<dbReference type="PROSITE" id="PS50112">
    <property type="entry name" value="PAS"/>
    <property type="match status" value="1"/>
</dbReference>
<dbReference type="Proteomes" id="UP000198802">
    <property type="component" value="Unassembled WGS sequence"/>
</dbReference>
<dbReference type="InterPro" id="IPR000160">
    <property type="entry name" value="GGDEF_dom"/>
</dbReference>
<dbReference type="Gene3D" id="3.30.70.270">
    <property type="match status" value="1"/>
</dbReference>
<accession>A0A0S4QVQ9</accession>
<dbReference type="CDD" id="cd00130">
    <property type="entry name" value="PAS"/>
    <property type="match status" value="1"/>
</dbReference>
<sequence>MDFSEGLVNDLQMGIVITGARSGTVKYANAAACRILGRGAGEMVGRSWRRLVSQPDFELFSSYERRVIRHGPAGSGERFPPFRMRFARPDGEIVHVQVASTMTHDFDGLLGGDEAYIVSRMEDVSDRDQVANYLRFILDHSPASMLLIDRTGHVVFGAGARNSREAEDIIDAATRSVFEVFEDHKESLAMLKATFEYGAADSKVVQAYGRYFDLHMIPIPDAAGRVQLVAALSTDVTERELALSGEAQLASLAEQALVTPEAVGLWHRATAVLANQLSAAVALYEIDCTSAAARDAKPAASVGLPLPDAIAGRVVSAAVRTGHATTGAPDASGGRQILAAPVGRPGASTAVITVHRQEPDAMPFGDRDEQFLGAVASVLGSAAVRFATEREIRYRSTHDSLTDLPNRSWLLDRLERTLKLHRTGVVFIDLDGFKTVNDTYGHRVGDELLREIARRLRETVRPDDVVARLAGDEFAVLCERVVSLSAIEGLARRVLNAIQEPVDLSDATVRVSASAGVAISCADLADPDRLLNASDIAMYAAKRAGAGRCMVHQSSMHLDNG</sequence>
<dbReference type="Gene3D" id="3.30.450.20">
    <property type="entry name" value="PAS domain"/>
    <property type="match status" value="2"/>
</dbReference>
<dbReference type="Pfam" id="PF08448">
    <property type="entry name" value="PAS_4"/>
    <property type="match status" value="1"/>
</dbReference>
<organism evidence="3 4">
    <name type="scientific">Parafrankia irregularis</name>
    <dbReference type="NCBI Taxonomy" id="795642"/>
    <lineage>
        <taxon>Bacteria</taxon>
        <taxon>Bacillati</taxon>
        <taxon>Actinomycetota</taxon>
        <taxon>Actinomycetes</taxon>
        <taxon>Frankiales</taxon>
        <taxon>Frankiaceae</taxon>
        <taxon>Parafrankia</taxon>
    </lineage>
</organism>
<dbReference type="Pfam" id="PF13426">
    <property type="entry name" value="PAS_9"/>
    <property type="match status" value="1"/>
</dbReference>